<feature type="compositionally biased region" description="Gly residues" evidence="2">
    <location>
        <begin position="508"/>
        <end position="533"/>
    </location>
</feature>
<evidence type="ECO:0008006" key="5">
    <source>
        <dbReference type="Google" id="ProtNLM"/>
    </source>
</evidence>
<feature type="compositionally biased region" description="Low complexity" evidence="2">
    <location>
        <begin position="404"/>
        <end position="415"/>
    </location>
</feature>
<name>A0AAE1CTQ8_9GAST</name>
<proteinExistence type="predicted"/>
<dbReference type="GO" id="GO:0014069">
    <property type="term" value="C:postsynaptic density"/>
    <property type="evidence" value="ECO:0007669"/>
    <property type="project" value="TreeGrafter"/>
</dbReference>
<dbReference type="PROSITE" id="PS50297">
    <property type="entry name" value="ANK_REP_REGION"/>
    <property type="match status" value="3"/>
</dbReference>
<feature type="region of interest" description="Disordered" evidence="2">
    <location>
        <begin position="394"/>
        <end position="467"/>
    </location>
</feature>
<dbReference type="AlphaFoldDB" id="A0AAE1CTQ8"/>
<dbReference type="InterPro" id="IPR036770">
    <property type="entry name" value="Ankyrin_rpt-contain_sf"/>
</dbReference>
<dbReference type="Gene3D" id="3.10.20.90">
    <property type="entry name" value="Phosphatidylinositol 3-kinase Catalytic Subunit, Chain A, domain 1"/>
    <property type="match status" value="1"/>
</dbReference>
<dbReference type="Proteomes" id="UP001283361">
    <property type="component" value="Unassembled WGS sequence"/>
</dbReference>
<organism evidence="3 4">
    <name type="scientific">Elysia crispata</name>
    <name type="common">lettuce slug</name>
    <dbReference type="NCBI Taxonomy" id="231223"/>
    <lineage>
        <taxon>Eukaryota</taxon>
        <taxon>Metazoa</taxon>
        <taxon>Spiralia</taxon>
        <taxon>Lophotrochozoa</taxon>
        <taxon>Mollusca</taxon>
        <taxon>Gastropoda</taxon>
        <taxon>Heterobranchia</taxon>
        <taxon>Euthyneura</taxon>
        <taxon>Panpulmonata</taxon>
        <taxon>Sacoglossa</taxon>
        <taxon>Placobranchoidea</taxon>
        <taxon>Plakobranchidae</taxon>
        <taxon>Elysia</taxon>
    </lineage>
</organism>
<evidence type="ECO:0000256" key="2">
    <source>
        <dbReference type="SAM" id="MobiDB-lite"/>
    </source>
</evidence>
<dbReference type="PANTHER" id="PTHR24135:SF28">
    <property type="entry name" value="LD13733P"/>
    <property type="match status" value="1"/>
</dbReference>
<dbReference type="Gene3D" id="1.25.40.20">
    <property type="entry name" value="Ankyrin repeat-containing domain"/>
    <property type="match status" value="2"/>
</dbReference>
<feature type="compositionally biased region" description="Low complexity" evidence="2">
    <location>
        <begin position="431"/>
        <end position="457"/>
    </location>
</feature>
<feature type="compositionally biased region" description="Gly residues" evidence="2">
    <location>
        <begin position="458"/>
        <end position="467"/>
    </location>
</feature>
<dbReference type="GO" id="GO:0043197">
    <property type="term" value="C:dendritic spine"/>
    <property type="evidence" value="ECO:0007669"/>
    <property type="project" value="TreeGrafter"/>
</dbReference>
<dbReference type="GO" id="GO:0030160">
    <property type="term" value="F:synaptic receptor adaptor activity"/>
    <property type="evidence" value="ECO:0007669"/>
    <property type="project" value="TreeGrafter"/>
</dbReference>
<reference evidence="3" key="1">
    <citation type="journal article" date="2023" name="G3 (Bethesda)">
        <title>A reference genome for the long-term kleptoplast-retaining sea slug Elysia crispata morphotype clarki.</title>
        <authorList>
            <person name="Eastman K.E."/>
            <person name="Pendleton A.L."/>
            <person name="Shaikh M.A."/>
            <person name="Suttiyut T."/>
            <person name="Ogas R."/>
            <person name="Tomko P."/>
            <person name="Gavelis G."/>
            <person name="Widhalm J.R."/>
            <person name="Wisecaver J.H."/>
        </authorList>
    </citation>
    <scope>NUCLEOTIDE SEQUENCE</scope>
    <source>
        <strain evidence="3">ECLA1</strain>
    </source>
</reference>
<dbReference type="EMBL" id="JAWDGP010006834">
    <property type="protein sequence ID" value="KAK3734871.1"/>
    <property type="molecule type" value="Genomic_DNA"/>
</dbReference>
<evidence type="ECO:0000313" key="4">
    <source>
        <dbReference type="Proteomes" id="UP001283361"/>
    </source>
</evidence>
<dbReference type="SUPFAM" id="SSF48403">
    <property type="entry name" value="Ankyrin repeat"/>
    <property type="match status" value="1"/>
</dbReference>
<accession>A0AAE1CTQ8</accession>
<feature type="repeat" description="ANK" evidence="1">
    <location>
        <begin position="194"/>
        <end position="226"/>
    </location>
</feature>
<protein>
    <recommendedName>
        <fullName evidence="5">SH3 and multiple ankyrin repeat domains protein 3</fullName>
    </recommendedName>
</protein>
<dbReference type="InterPro" id="IPR051569">
    <property type="entry name" value="SHANK"/>
</dbReference>
<dbReference type="CDD" id="cd17091">
    <property type="entry name" value="FERM_F0_SHANK"/>
    <property type="match status" value="1"/>
</dbReference>
<sequence length="550" mass="59390">MRDTMDPGAEIVVPDNTSGTVFIRVSVPDLGVHKCLQFQLEQTVWQAKSRVLTAFAKDLRDPLNYGLYLLPSNGRAGKFLEEERLLSEYPIQGPIGFLEFKYKKRVYKMLHLNERKLKQLHTKSKLKLFLELVRAGNSDKINKMALKGVDPNFHDQDNGETPLTIAVTLGKSKCREVIITLVSGGAHLDFRNRQGQTALHRSAIVGNAEAIRTLLDLGASPDVKDALDLTPLYYSVCNEDAAQECTHMLLHERARIGMCDANGWYEIHQACKHGRVQHLEHLLFYGADMDVRNSCGNTALHVCALNDQEACARVLMFRGADPTLLNYSNQTADQAATIAGNLHIADLILAHNPDDVVPYREIPQYSQRRQAGGSLTPSLRALIRFRSDPRINWAGLRQGDDARSPSSTTSSSMSPARWRGGHNGAVPMMDSDSACSISVSSTGSGTGNSDMGPYSGRQGTGRGGYIQGGVRRAGSMGDVNLVGARNQRNTLATLVRVDSARKKKGKGDGGGGGDGDGGDDGGGGGGGGGFGGGRRGDEGAEEFTIRLSPT</sequence>
<dbReference type="PANTHER" id="PTHR24135">
    <property type="entry name" value="SH3 AND MULTIPLE ANKYRIN REPEAT DOMAINS PROTEIN"/>
    <property type="match status" value="1"/>
</dbReference>
<feature type="repeat" description="ANK" evidence="1">
    <location>
        <begin position="295"/>
        <end position="327"/>
    </location>
</feature>
<dbReference type="PROSITE" id="PS50088">
    <property type="entry name" value="ANK_REPEAT"/>
    <property type="match status" value="4"/>
</dbReference>
<gene>
    <name evidence="3" type="ORF">RRG08_038897</name>
</gene>
<dbReference type="GO" id="GO:0035255">
    <property type="term" value="F:ionotropic glutamate receptor binding"/>
    <property type="evidence" value="ECO:0007669"/>
    <property type="project" value="TreeGrafter"/>
</dbReference>
<feature type="repeat" description="ANK" evidence="1">
    <location>
        <begin position="158"/>
        <end position="193"/>
    </location>
</feature>
<keyword evidence="1" id="KW-0040">ANK repeat</keyword>
<keyword evidence="4" id="KW-1185">Reference proteome</keyword>
<feature type="region of interest" description="Disordered" evidence="2">
    <location>
        <begin position="496"/>
        <end position="550"/>
    </location>
</feature>
<feature type="repeat" description="ANK" evidence="1">
    <location>
        <begin position="262"/>
        <end position="294"/>
    </location>
</feature>
<evidence type="ECO:0000313" key="3">
    <source>
        <dbReference type="EMBL" id="KAK3734871.1"/>
    </source>
</evidence>
<dbReference type="GO" id="GO:0045211">
    <property type="term" value="C:postsynaptic membrane"/>
    <property type="evidence" value="ECO:0007669"/>
    <property type="project" value="TreeGrafter"/>
</dbReference>
<dbReference type="SMART" id="SM00248">
    <property type="entry name" value="ANK"/>
    <property type="match status" value="6"/>
</dbReference>
<dbReference type="Pfam" id="PF12796">
    <property type="entry name" value="Ank_2"/>
    <property type="match status" value="2"/>
</dbReference>
<comment type="caution">
    <text evidence="3">The sequence shown here is derived from an EMBL/GenBank/DDBJ whole genome shotgun (WGS) entry which is preliminary data.</text>
</comment>
<dbReference type="InterPro" id="IPR002110">
    <property type="entry name" value="Ankyrin_rpt"/>
</dbReference>
<evidence type="ECO:0000256" key="1">
    <source>
        <dbReference type="PROSITE-ProRule" id="PRU00023"/>
    </source>
</evidence>